<dbReference type="InterPro" id="IPR032434">
    <property type="entry name" value="Emaravirus_P4"/>
</dbReference>
<organismHost>
    <name type="scientific">Eriophyes pyri</name>
    <name type="common">pearleaf blister mite</name>
    <dbReference type="NCBI Taxonomy" id="483436"/>
</organismHost>
<gene>
    <name evidence="1" type="primary">MP</name>
</gene>
<sequence length="373" mass="42286">MTKLVSVIFLFNLNMMWFSFMRFMNNPSSSCPAPAKSNGKTENVIKHSLLGNGNPYDDDEISSLVWSGIQSTTVKSTIKVKSKCQALDFQFYSWPFIKLKLATGQRQTRIANVKMAWSPTTKLSSSMVTITVFDTRYVNEGFQMLSKNKGKSQTVLGKLITVVTFDPNFQQLIIGSLDFATATADINKIKFYINFDEIEMDSNSVFGFMDITWETHADSGQSLEKITWDVFTFPRIVAVEIQLRVGKNFFENMKSILGKKYEKDQKRQQQLEDIHFAHQFPNDDQTLRTNEKLKEIKSDMTRLIGVAESHRISSEMAQLAVAAEADKRELIEAIKTNDPSIIAEITEKHKQKYSSDLEVQKSVDGVAYIGAPS</sequence>
<reference evidence="1" key="1">
    <citation type="submission" date="2019-03" db="EMBL/GenBank/DDBJ databases">
        <authorList>
            <person name="Von Bargen S."/>
        </authorList>
    </citation>
    <scope>NUCLEOTIDE SEQUENCE</scope>
    <source>
        <strain evidence="1">E51609</strain>
    </source>
</reference>
<name>A0A4U8YUB7_EMARV</name>
<evidence type="ECO:0000313" key="1">
    <source>
        <dbReference type="EMBL" id="VFU05382.1"/>
    </source>
</evidence>
<organismHost>
    <name type="scientific">Sorbus aucuparia</name>
    <name type="common">European mountain ash</name>
    <name type="synonym">Rowan</name>
    <dbReference type="NCBI Taxonomy" id="36599"/>
</organismHost>
<dbReference type="Pfam" id="PF16505">
    <property type="entry name" value="Emaravirus_P4"/>
    <property type="match status" value="1"/>
</dbReference>
<dbReference type="EMBL" id="LR536382">
    <property type="protein sequence ID" value="VFU05382.1"/>
    <property type="molecule type" value="Viral_cRNA"/>
</dbReference>
<accession>A0A4U8YUB7</accession>
<protein>
    <submittedName>
        <fullName evidence="1">Movement protein</fullName>
    </submittedName>
</protein>
<organism evidence="1">
    <name type="scientific">European mountain ash ringspot-associated virus (isolate Sorbus aucuparia)</name>
    <name type="common">EMARAV</name>
    <dbReference type="NCBI Taxonomy" id="1980426"/>
    <lineage>
        <taxon>Viruses</taxon>
        <taxon>Riboviria</taxon>
        <taxon>Orthornavirae</taxon>
        <taxon>Negarnaviricota</taxon>
        <taxon>Polyploviricotina</taxon>
        <taxon>Bunyaviricetes</taxon>
        <taxon>Elliovirales</taxon>
        <taxon>Fimoviridae</taxon>
        <taxon>Emaravirus</taxon>
        <taxon>Emaravirus sorbi</taxon>
    </lineage>
</organism>
<proteinExistence type="predicted"/>